<dbReference type="PIRSF" id="PIRSF017306">
    <property type="entry name" value="Ureidogly_hydro"/>
    <property type="match status" value="1"/>
</dbReference>
<dbReference type="PANTHER" id="PTHR21221:SF1">
    <property type="entry name" value="UREIDOGLYCOLATE LYASE"/>
    <property type="match status" value="1"/>
</dbReference>
<dbReference type="SUPFAM" id="SSF51182">
    <property type="entry name" value="RmlC-like cupins"/>
    <property type="match status" value="1"/>
</dbReference>
<dbReference type="Proteomes" id="UP001209755">
    <property type="component" value="Unassembled WGS sequence"/>
</dbReference>
<dbReference type="InterPro" id="IPR011051">
    <property type="entry name" value="RmlC_Cupin_sf"/>
</dbReference>
<gene>
    <name evidence="5" type="ORF">M2319_000685</name>
</gene>
<dbReference type="Pfam" id="PF04115">
    <property type="entry name" value="Ureidogly_lyase"/>
    <property type="match status" value="1"/>
</dbReference>
<evidence type="ECO:0000313" key="6">
    <source>
        <dbReference type="Proteomes" id="UP001209755"/>
    </source>
</evidence>
<dbReference type="RefSeq" id="WP_264600038.1">
    <property type="nucleotide sequence ID" value="NZ_JAOQNS010000002.1"/>
</dbReference>
<reference evidence="6" key="1">
    <citation type="submission" date="2023-07" db="EMBL/GenBank/DDBJ databases">
        <title>Genome sequencing of Purple Non-Sulfur Bacteria from various extreme environments.</title>
        <authorList>
            <person name="Mayer M."/>
        </authorList>
    </citation>
    <scope>NUCLEOTIDE SEQUENCE [LARGE SCALE GENOMIC DNA]</scope>
    <source>
        <strain evidence="6">DSM 17935</strain>
    </source>
</reference>
<dbReference type="InterPro" id="IPR047233">
    <property type="entry name" value="UAH_cupin"/>
</dbReference>
<keyword evidence="3 5" id="KW-0456">Lyase</keyword>
<evidence type="ECO:0000256" key="1">
    <source>
        <dbReference type="ARBA" id="ARBA00011738"/>
    </source>
</evidence>
<sequence>MRDLVPEPLTRDAFAPFGTVIETAGAKSFQINEGFATRYHALASADPGDGGTAILSIFRGRRRPDPIRIAMLERHPLASQAFVPLSAHDWLVVVAEEPRAESLRCFHARGDQGVQYARGVWHHPLLVLAPEQDFLVVDRDGPGGNLEERTLDAEAYVRI</sequence>
<dbReference type="CDD" id="cd20298">
    <property type="entry name" value="cupin_UAH"/>
    <property type="match status" value="1"/>
</dbReference>
<comment type="catalytic activity">
    <reaction evidence="4">
        <text>(S)-ureidoglycolate = urea + glyoxylate</text>
        <dbReference type="Rhea" id="RHEA:11304"/>
        <dbReference type="ChEBI" id="CHEBI:16199"/>
        <dbReference type="ChEBI" id="CHEBI:36655"/>
        <dbReference type="ChEBI" id="CHEBI:57296"/>
        <dbReference type="EC" id="4.3.2.3"/>
    </reaction>
</comment>
<dbReference type="InterPro" id="IPR007247">
    <property type="entry name" value="Ureidogly_lyase"/>
</dbReference>
<comment type="subunit">
    <text evidence="1">Homodimer.</text>
</comment>
<dbReference type="Gene3D" id="2.60.120.480">
    <property type="entry name" value="Ureidoglycolate hydrolase"/>
    <property type="match status" value="1"/>
</dbReference>
<comment type="caution">
    <text evidence="5">The sequence shown here is derived from an EMBL/GenBank/DDBJ whole genome shotgun (WGS) entry which is preliminary data.</text>
</comment>
<accession>A0ABT3H7K5</accession>
<proteinExistence type="predicted"/>
<evidence type="ECO:0000313" key="5">
    <source>
        <dbReference type="EMBL" id="MCW2306366.1"/>
    </source>
</evidence>
<dbReference type="PANTHER" id="PTHR21221">
    <property type="entry name" value="UREIDOGLYCOLATE HYDROLASE"/>
    <property type="match status" value="1"/>
</dbReference>
<name>A0ABT3H7K5_9HYPH</name>
<keyword evidence="6" id="KW-1185">Reference proteome</keyword>
<dbReference type="NCBIfam" id="NF009932">
    <property type="entry name" value="PRK13395.1"/>
    <property type="match status" value="1"/>
</dbReference>
<dbReference type="EMBL" id="JAOQNS010000002">
    <property type="protein sequence ID" value="MCW2306366.1"/>
    <property type="molecule type" value="Genomic_DNA"/>
</dbReference>
<dbReference type="InterPro" id="IPR024060">
    <property type="entry name" value="Ureidoglycolate_lyase_dom_sf"/>
</dbReference>
<evidence type="ECO:0000256" key="2">
    <source>
        <dbReference type="ARBA" id="ARBA00022631"/>
    </source>
</evidence>
<protein>
    <submittedName>
        <fullName evidence="5">Ureidoglycolate lyase</fullName>
        <ecNumber evidence="5">4.3.2.3</ecNumber>
    </submittedName>
</protein>
<evidence type="ECO:0000256" key="3">
    <source>
        <dbReference type="ARBA" id="ARBA00023239"/>
    </source>
</evidence>
<dbReference type="EC" id="4.3.2.3" evidence="5"/>
<dbReference type="GO" id="GO:0050385">
    <property type="term" value="F:ureidoglycolate lyase activity"/>
    <property type="evidence" value="ECO:0007669"/>
    <property type="project" value="UniProtKB-EC"/>
</dbReference>
<evidence type="ECO:0000256" key="4">
    <source>
        <dbReference type="ARBA" id="ARBA00047684"/>
    </source>
</evidence>
<keyword evidence="2" id="KW-0659">Purine metabolism</keyword>
<organism evidence="5 6">
    <name type="scientific">Rhodobium gokarnense</name>
    <dbReference type="NCBI Taxonomy" id="364296"/>
    <lineage>
        <taxon>Bacteria</taxon>
        <taxon>Pseudomonadati</taxon>
        <taxon>Pseudomonadota</taxon>
        <taxon>Alphaproteobacteria</taxon>
        <taxon>Hyphomicrobiales</taxon>
        <taxon>Rhodobiaceae</taxon>
        <taxon>Rhodobium</taxon>
    </lineage>
</organism>